<dbReference type="Proteomes" id="UP000053647">
    <property type="component" value="Unassembled WGS sequence"/>
</dbReference>
<feature type="transmembrane region" description="Helical" evidence="1">
    <location>
        <begin position="66"/>
        <end position="85"/>
    </location>
</feature>
<keyword evidence="1" id="KW-0812">Transmembrane</keyword>
<feature type="transmembrane region" description="Helical" evidence="1">
    <location>
        <begin position="134"/>
        <end position="155"/>
    </location>
</feature>
<dbReference type="OrthoDB" id="2626017at2759"/>
<name>A0A0C9SWU1_PAXIN</name>
<accession>A0A0C9SWU1</accession>
<keyword evidence="3" id="KW-1185">Reference proteome</keyword>
<reference evidence="2 3" key="1">
    <citation type="submission" date="2014-06" db="EMBL/GenBank/DDBJ databases">
        <authorList>
            <consortium name="DOE Joint Genome Institute"/>
            <person name="Kuo A."/>
            <person name="Kohler A."/>
            <person name="Nagy L.G."/>
            <person name="Floudas D."/>
            <person name="Copeland A."/>
            <person name="Barry K.W."/>
            <person name="Cichocki N."/>
            <person name="Veneault-Fourrey C."/>
            <person name="LaButti K."/>
            <person name="Lindquist E.A."/>
            <person name="Lipzen A."/>
            <person name="Lundell T."/>
            <person name="Morin E."/>
            <person name="Murat C."/>
            <person name="Sun H."/>
            <person name="Tunlid A."/>
            <person name="Henrissat B."/>
            <person name="Grigoriev I.V."/>
            <person name="Hibbett D.S."/>
            <person name="Martin F."/>
            <person name="Nordberg H.P."/>
            <person name="Cantor M.N."/>
            <person name="Hua S.X."/>
        </authorList>
    </citation>
    <scope>NUCLEOTIDE SEQUENCE [LARGE SCALE GENOMIC DNA]</scope>
    <source>
        <strain evidence="2 3">ATCC 200175</strain>
    </source>
</reference>
<protein>
    <submittedName>
        <fullName evidence="2">Uncharacterized protein</fullName>
    </submittedName>
</protein>
<keyword evidence="1" id="KW-0472">Membrane</keyword>
<keyword evidence="1" id="KW-1133">Transmembrane helix</keyword>
<dbReference type="AlphaFoldDB" id="A0A0C9SWU1"/>
<evidence type="ECO:0000256" key="1">
    <source>
        <dbReference type="SAM" id="Phobius"/>
    </source>
</evidence>
<proteinExistence type="predicted"/>
<feature type="transmembrane region" description="Helical" evidence="1">
    <location>
        <begin position="97"/>
        <end position="122"/>
    </location>
</feature>
<organism evidence="2 3">
    <name type="scientific">Paxillus involutus ATCC 200175</name>
    <dbReference type="NCBI Taxonomy" id="664439"/>
    <lineage>
        <taxon>Eukaryota</taxon>
        <taxon>Fungi</taxon>
        <taxon>Dikarya</taxon>
        <taxon>Basidiomycota</taxon>
        <taxon>Agaricomycotina</taxon>
        <taxon>Agaricomycetes</taxon>
        <taxon>Agaricomycetidae</taxon>
        <taxon>Boletales</taxon>
        <taxon>Paxilineae</taxon>
        <taxon>Paxillaceae</taxon>
        <taxon>Paxillus</taxon>
    </lineage>
</organism>
<sequence>MSSTTSASPASTSLPASLDLPPHLSAQKYFFVCTLTVLAWDTLVLTPRSYKLGRTKNWPALKALYYFLQVWVLADFVVTGAMFFSTSVTQADDCRRFWPYEPICTAILLFAASSIHVIRVSAIYAHASGIRTSLLALLFVQAAITAICCGFYRSVGLRDGQGCIAGPLNNMSWVGIYWLAPTILYATSFSLALTKSLQTLGAKPLTPWRLMLRDNLNLYGAVLLVNLVNVLFYFIMTPTGSTDPIKTIVSSMAGVLTATMSMRIVLGVKGPLDNGGVFTASGSAAASSGLSGSVTAPGGVARGGGARTFTIGDIHAQSKSAGHGTKEEGAWDLDKNSVEVVGGDAKGVLPMVGDGESDRIPSKVGVQITVDQEVEYDRPLRRK</sequence>
<gene>
    <name evidence="2" type="ORF">PAXINDRAFT_19443</name>
</gene>
<dbReference type="EMBL" id="KN819921">
    <property type="protein sequence ID" value="KIJ07355.1"/>
    <property type="molecule type" value="Genomic_DNA"/>
</dbReference>
<evidence type="ECO:0000313" key="3">
    <source>
        <dbReference type="Proteomes" id="UP000053647"/>
    </source>
</evidence>
<feature type="transmembrane region" description="Helical" evidence="1">
    <location>
        <begin position="216"/>
        <end position="236"/>
    </location>
</feature>
<dbReference type="HOGENOM" id="CLU_064338_0_0_1"/>
<feature type="transmembrane region" description="Helical" evidence="1">
    <location>
        <begin position="248"/>
        <end position="266"/>
    </location>
</feature>
<evidence type="ECO:0000313" key="2">
    <source>
        <dbReference type="EMBL" id="KIJ07355.1"/>
    </source>
</evidence>
<feature type="transmembrane region" description="Helical" evidence="1">
    <location>
        <begin position="175"/>
        <end position="195"/>
    </location>
</feature>
<reference evidence="3" key="2">
    <citation type="submission" date="2015-01" db="EMBL/GenBank/DDBJ databases">
        <title>Evolutionary Origins and Diversification of the Mycorrhizal Mutualists.</title>
        <authorList>
            <consortium name="DOE Joint Genome Institute"/>
            <consortium name="Mycorrhizal Genomics Consortium"/>
            <person name="Kohler A."/>
            <person name="Kuo A."/>
            <person name="Nagy L.G."/>
            <person name="Floudas D."/>
            <person name="Copeland A."/>
            <person name="Barry K.W."/>
            <person name="Cichocki N."/>
            <person name="Veneault-Fourrey C."/>
            <person name="LaButti K."/>
            <person name="Lindquist E.A."/>
            <person name="Lipzen A."/>
            <person name="Lundell T."/>
            <person name="Morin E."/>
            <person name="Murat C."/>
            <person name="Riley R."/>
            <person name="Ohm R."/>
            <person name="Sun H."/>
            <person name="Tunlid A."/>
            <person name="Henrissat B."/>
            <person name="Grigoriev I.V."/>
            <person name="Hibbett D.S."/>
            <person name="Martin F."/>
        </authorList>
    </citation>
    <scope>NUCLEOTIDE SEQUENCE [LARGE SCALE GENOMIC DNA]</scope>
    <source>
        <strain evidence="3">ATCC 200175</strain>
    </source>
</reference>